<proteinExistence type="predicted"/>
<name>A0ABR1WD91_9PEZI</name>
<evidence type="ECO:0000313" key="2">
    <source>
        <dbReference type="Proteomes" id="UP001446871"/>
    </source>
</evidence>
<keyword evidence="1" id="KW-0378">Hydrolase</keyword>
<organism evidence="1 2">
    <name type="scientific">Apiospora saccharicola</name>
    <dbReference type="NCBI Taxonomy" id="335842"/>
    <lineage>
        <taxon>Eukaryota</taxon>
        <taxon>Fungi</taxon>
        <taxon>Dikarya</taxon>
        <taxon>Ascomycota</taxon>
        <taxon>Pezizomycotina</taxon>
        <taxon>Sordariomycetes</taxon>
        <taxon>Xylariomycetidae</taxon>
        <taxon>Amphisphaeriales</taxon>
        <taxon>Apiosporaceae</taxon>
        <taxon>Apiospora</taxon>
    </lineage>
</organism>
<protein>
    <submittedName>
        <fullName evidence="1">Glycoside hydrolase family 79 protein</fullName>
    </submittedName>
</protein>
<reference evidence="1 2" key="1">
    <citation type="submission" date="2023-01" db="EMBL/GenBank/DDBJ databases">
        <title>Analysis of 21 Apiospora genomes using comparative genomics revels a genus with tremendous synthesis potential of carbohydrate active enzymes and secondary metabolites.</title>
        <authorList>
            <person name="Sorensen T."/>
        </authorList>
    </citation>
    <scope>NUCLEOTIDE SEQUENCE [LARGE SCALE GENOMIC DNA]</scope>
    <source>
        <strain evidence="1 2">CBS 83171</strain>
    </source>
</reference>
<evidence type="ECO:0000313" key="1">
    <source>
        <dbReference type="EMBL" id="KAK8081417.1"/>
    </source>
</evidence>
<keyword evidence="2" id="KW-1185">Reference proteome</keyword>
<dbReference type="GO" id="GO:0016787">
    <property type="term" value="F:hydrolase activity"/>
    <property type="evidence" value="ECO:0007669"/>
    <property type="project" value="UniProtKB-KW"/>
</dbReference>
<comment type="caution">
    <text evidence="1">The sequence shown here is derived from an EMBL/GenBank/DDBJ whole genome shotgun (WGS) entry which is preliminary data.</text>
</comment>
<accession>A0ABR1WD91</accession>
<sequence>MEAHATLSLTLPYNIDFTVTRSGDYRHRPGDPVLVRRSPLIDGLSSSSGLVLLEHTADGGSGGFTRIPVDYSGILKLPEEERITVNSYTQNLGQLLPGENFKLHGTLPEFYQRRLEAGKRYTLLWPGKAVTMWAWGSIQDHPNIEMRANDHDNQKEEPRLILPGGPRITFLTESVAEPPWPQRTRREAEVGFARANLDERDWRSTRWSRLSSPPIQDSERCEGAPHLAMALACDPTVAFGCELARVTDCQGVP</sequence>
<dbReference type="Proteomes" id="UP001446871">
    <property type="component" value="Unassembled WGS sequence"/>
</dbReference>
<dbReference type="EMBL" id="JAQQWM010000001">
    <property type="protein sequence ID" value="KAK8081417.1"/>
    <property type="molecule type" value="Genomic_DNA"/>
</dbReference>
<gene>
    <name evidence="1" type="ORF">PG996_000198</name>
</gene>